<name>A0A2P6N9Z7_9EUKA</name>
<dbReference type="AlphaFoldDB" id="A0A2P6N9Z7"/>
<reference evidence="1 2" key="1">
    <citation type="journal article" date="2018" name="Genome Biol. Evol.">
        <title>Multiple Roots of Fruiting Body Formation in Amoebozoa.</title>
        <authorList>
            <person name="Hillmann F."/>
            <person name="Forbes G."/>
            <person name="Novohradska S."/>
            <person name="Ferling I."/>
            <person name="Riege K."/>
            <person name="Groth M."/>
            <person name="Westermann M."/>
            <person name="Marz M."/>
            <person name="Spaller T."/>
            <person name="Winckler T."/>
            <person name="Schaap P."/>
            <person name="Glockner G."/>
        </authorList>
    </citation>
    <scope>NUCLEOTIDE SEQUENCE [LARGE SCALE GENOMIC DNA]</scope>
    <source>
        <strain evidence="1 2">Jena</strain>
    </source>
</reference>
<protein>
    <submittedName>
        <fullName evidence="1">Uncharacterized protein</fullName>
    </submittedName>
</protein>
<dbReference type="SMART" id="SM00205">
    <property type="entry name" value="THN"/>
    <property type="match status" value="1"/>
</dbReference>
<keyword evidence="2" id="KW-1185">Reference proteome</keyword>
<dbReference type="InterPro" id="IPR001938">
    <property type="entry name" value="Thaumatin"/>
</dbReference>
<evidence type="ECO:0000313" key="2">
    <source>
        <dbReference type="Proteomes" id="UP000241769"/>
    </source>
</evidence>
<dbReference type="Proteomes" id="UP000241769">
    <property type="component" value="Unassembled WGS sequence"/>
</dbReference>
<dbReference type="PRINTS" id="PR00347">
    <property type="entry name" value="THAUMATIN"/>
</dbReference>
<sequence length="211" mass="23254">MFGVKTSYVKSLSRDGTTETNSRRLAFFSAPKMKVILLFLASLALARGVSVLVVNNCWWPLYVHIGMGDGGRWVGAYQTSWGGVGAHDRVWAEQPGVCCDNSLAEIHDDNGHSWYDISLVDGFTYPIAITPQGGGGGNRRDLRCTSWGALDGCPDGNKVWVNGAVKACRNHDSIRDHMHYWCPTAYSWSGDDQNAMADTWADRFDVTFCPP</sequence>
<dbReference type="InParanoid" id="A0A2P6N9Z7"/>
<dbReference type="PANTHER" id="PTHR31013:SF2">
    <property type="entry name" value="THAUMATIN-LIKE PROTEIN"/>
    <property type="match status" value="1"/>
</dbReference>
<dbReference type="OrthoDB" id="5144514at2759"/>
<dbReference type="InterPro" id="IPR037176">
    <property type="entry name" value="Osmotin/thaumatin-like_sf"/>
</dbReference>
<accession>A0A2P6N9Z7</accession>
<comment type="caution">
    <text evidence="1">The sequence shown here is derived from an EMBL/GenBank/DDBJ whole genome shotgun (WGS) entry which is preliminary data.</text>
</comment>
<dbReference type="Gene3D" id="2.60.110.10">
    <property type="entry name" value="Thaumatin"/>
    <property type="match status" value="1"/>
</dbReference>
<dbReference type="PROSITE" id="PS51367">
    <property type="entry name" value="THAUMATIN_2"/>
    <property type="match status" value="1"/>
</dbReference>
<gene>
    <name evidence="1" type="ORF">PROFUN_11517</name>
</gene>
<dbReference type="EMBL" id="MDYQ01000138">
    <property type="protein sequence ID" value="PRP80777.1"/>
    <property type="molecule type" value="Genomic_DNA"/>
</dbReference>
<evidence type="ECO:0000313" key="1">
    <source>
        <dbReference type="EMBL" id="PRP80777.1"/>
    </source>
</evidence>
<dbReference type="PANTHER" id="PTHR31013">
    <property type="entry name" value="THAUMATIN FAMILY PROTEIN-RELATED"/>
    <property type="match status" value="1"/>
</dbReference>
<proteinExistence type="predicted"/>
<dbReference type="SUPFAM" id="SSF49870">
    <property type="entry name" value="Osmotin, thaumatin-like protein"/>
    <property type="match status" value="1"/>
</dbReference>
<organism evidence="1 2">
    <name type="scientific">Planoprotostelium fungivorum</name>
    <dbReference type="NCBI Taxonomy" id="1890364"/>
    <lineage>
        <taxon>Eukaryota</taxon>
        <taxon>Amoebozoa</taxon>
        <taxon>Evosea</taxon>
        <taxon>Variosea</taxon>
        <taxon>Cavosteliida</taxon>
        <taxon>Cavosteliaceae</taxon>
        <taxon>Planoprotostelium</taxon>
    </lineage>
</organism>